<gene>
    <name evidence="1" type="ORF">H8F21_14345</name>
</gene>
<proteinExistence type="predicted"/>
<dbReference type="EMBL" id="JACOPV010000008">
    <property type="protein sequence ID" value="MBM5458744.1"/>
    <property type="molecule type" value="Genomic_DNA"/>
</dbReference>
<sequence>MYLMKERPILFNSHMVRAILQGQKTVARFEVEGAAAGLLAGHSPEWIAERASELCMYGQTGDQLWVQEDTESQLSPCGAVVLSRYVADKAPVLYSGCEDPAFNGSVAHWEYPHNVRPGTRMPRWARRIQLEITAVRVERLQSISDGQCIAEGIIPVPKLNPECEHERQFWRDYHLGGDGTFCVSTPLESFQTLWRHNNGWSFPKGAKLEPSASNRWDANPWVWVVEFRRIEGAQSTTCLVAA</sequence>
<evidence type="ECO:0000313" key="1">
    <source>
        <dbReference type="EMBL" id="MBM5458744.1"/>
    </source>
</evidence>
<name>A0ABS2BYP5_9PSED</name>
<evidence type="ECO:0000313" key="2">
    <source>
        <dbReference type="Proteomes" id="UP000745663"/>
    </source>
</evidence>
<dbReference type="Proteomes" id="UP000745663">
    <property type="component" value="Unassembled WGS sequence"/>
</dbReference>
<evidence type="ECO:0008006" key="3">
    <source>
        <dbReference type="Google" id="ProtNLM"/>
    </source>
</evidence>
<reference evidence="1 2" key="1">
    <citation type="submission" date="2020-08" db="EMBL/GenBank/DDBJ databases">
        <title>Description of novel Pseudomonas species.</title>
        <authorList>
            <person name="Duman M."/>
            <person name="Mulet M."/>
            <person name="Altun S."/>
            <person name="Saticioglu I.B."/>
            <person name="Lalucat J."/>
            <person name="Garcia-Valdes E."/>
        </authorList>
    </citation>
    <scope>NUCLEOTIDE SEQUENCE [LARGE SCALE GENOMIC DNA]</scope>
    <source>
        <strain evidence="1 2">P66</strain>
    </source>
</reference>
<keyword evidence="2" id="KW-1185">Reference proteome</keyword>
<organism evidence="1 2">
    <name type="scientific">Pseudomonas arcuscaelestis</name>
    <dbReference type="NCBI Taxonomy" id="2710591"/>
    <lineage>
        <taxon>Bacteria</taxon>
        <taxon>Pseudomonadati</taxon>
        <taxon>Pseudomonadota</taxon>
        <taxon>Gammaproteobacteria</taxon>
        <taxon>Pseudomonadales</taxon>
        <taxon>Pseudomonadaceae</taxon>
        <taxon>Pseudomonas</taxon>
    </lineage>
</organism>
<comment type="caution">
    <text evidence="1">The sequence shown here is derived from an EMBL/GenBank/DDBJ whole genome shotgun (WGS) entry which is preliminary data.</text>
</comment>
<accession>A0ABS2BYP5</accession>
<protein>
    <recommendedName>
        <fullName evidence="3">Morphogenetic protein</fullName>
    </recommendedName>
</protein>